<evidence type="ECO:0000313" key="2">
    <source>
        <dbReference type="EMBL" id="HIU57046.1"/>
    </source>
</evidence>
<comment type="caution">
    <text evidence="2">The sequence shown here is derived from an EMBL/GenBank/DDBJ whole genome shotgun (WGS) entry which is preliminary data.</text>
</comment>
<dbReference type="EMBL" id="DVNB01000047">
    <property type="protein sequence ID" value="HIU57046.1"/>
    <property type="molecule type" value="Genomic_DNA"/>
</dbReference>
<dbReference type="InterPro" id="IPR002716">
    <property type="entry name" value="PIN_dom"/>
</dbReference>
<dbReference type="SUPFAM" id="SSF88723">
    <property type="entry name" value="PIN domain-like"/>
    <property type="match status" value="1"/>
</dbReference>
<reference evidence="2" key="1">
    <citation type="submission" date="2020-10" db="EMBL/GenBank/DDBJ databases">
        <authorList>
            <person name="Gilroy R."/>
        </authorList>
    </citation>
    <scope>NUCLEOTIDE SEQUENCE</scope>
    <source>
        <strain evidence="2">USAMLcec3-3695</strain>
    </source>
</reference>
<dbReference type="Proteomes" id="UP000824109">
    <property type="component" value="Unassembled WGS sequence"/>
</dbReference>
<proteinExistence type="predicted"/>
<gene>
    <name evidence="2" type="ORF">IAA61_04430</name>
</gene>
<organism evidence="2 3">
    <name type="scientific">Candidatus Ornithomonoglobus merdipullorum</name>
    <dbReference type="NCBI Taxonomy" id="2840895"/>
    <lineage>
        <taxon>Bacteria</taxon>
        <taxon>Bacillati</taxon>
        <taxon>Bacillota</taxon>
        <taxon>Clostridia</taxon>
        <taxon>Candidatus Ornithomonoglobus</taxon>
    </lineage>
</organism>
<accession>A0A9D1MB55</accession>
<dbReference type="Pfam" id="PF01850">
    <property type="entry name" value="PIN"/>
    <property type="match status" value="1"/>
</dbReference>
<reference evidence="2" key="2">
    <citation type="journal article" date="2021" name="PeerJ">
        <title>Extensive microbial diversity within the chicken gut microbiome revealed by metagenomics and culture.</title>
        <authorList>
            <person name="Gilroy R."/>
            <person name="Ravi A."/>
            <person name="Getino M."/>
            <person name="Pursley I."/>
            <person name="Horton D.L."/>
            <person name="Alikhan N.F."/>
            <person name="Baker D."/>
            <person name="Gharbi K."/>
            <person name="Hall N."/>
            <person name="Watson M."/>
            <person name="Adriaenssens E.M."/>
            <person name="Foster-Nyarko E."/>
            <person name="Jarju S."/>
            <person name="Secka A."/>
            <person name="Antonio M."/>
            <person name="Oren A."/>
            <person name="Chaudhuri R.R."/>
            <person name="La Ragione R."/>
            <person name="Hildebrand F."/>
            <person name="Pallen M.J."/>
        </authorList>
    </citation>
    <scope>NUCLEOTIDE SEQUENCE</scope>
    <source>
        <strain evidence="2">USAMLcec3-3695</strain>
    </source>
</reference>
<dbReference type="InterPro" id="IPR029060">
    <property type="entry name" value="PIN-like_dom_sf"/>
</dbReference>
<name>A0A9D1MB55_9FIRM</name>
<evidence type="ECO:0000259" key="1">
    <source>
        <dbReference type="Pfam" id="PF01850"/>
    </source>
</evidence>
<protein>
    <submittedName>
        <fullName evidence="2">PIN domain-containing protein</fullName>
    </submittedName>
</protein>
<feature type="domain" description="PIN" evidence="1">
    <location>
        <begin position="49"/>
        <end position="126"/>
    </location>
</feature>
<sequence length="145" mass="17076">MRIYLDNCCYNRPYDDQTHIRIHLETQAKLYIQESIKNRELELVTSYVLEFENSRNRLQKKKETILKFMEDNESFYVGVEHVDEINAMAENIKKTGIKEKDACHIACAILAGCDYFISTDDRLLKYQTNEIKLVTPVEFITRTEG</sequence>
<dbReference type="AlphaFoldDB" id="A0A9D1MB55"/>
<evidence type="ECO:0000313" key="3">
    <source>
        <dbReference type="Proteomes" id="UP000824109"/>
    </source>
</evidence>